<dbReference type="EMBL" id="JABMCI010000056">
    <property type="protein sequence ID" value="NUU16957.1"/>
    <property type="molecule type" value="Genomic_DNA"/>
</dbReference>
<dbReference type="InterPro" id="IPR025101">
    <property type="entry name" value="DUF4012"/>
</dbReference>
<dbReference type="AlphaFoldDB" id="A0A7Y6DXE2"/>
<keyword evidence="2" id="KW-0812">Transmembrane</keyword>
<accession>A0A7Y6DXE2</accession>
<name>A0A7Y6DXE2_9CELL</name>
<keyword evidence="2" id="KW-1133">Transmembrane helix</keyword>
<feature type="transmembrane region" description="Helical" evidence="2">
    <location>
        <begin position="35"/>
        <end position="59"/>
    </location>
</feature>
<sequence>MSATVDGPIAPQTRPEDEPDPEPDPGRPRSRRRRIAGRVVTAVFVVLAVLVVAACWLTYRGLQASEALFSAKSVFTDLKTQLDEGSTGQIEAKLPQVQEDLATARRATSDPVWRVAEVVPGLGPNLAALRVVSASLEDVTRDSLPAVVRLNDVLEAPNVRGADGRVDLAPFVAAGPEVIAAAESARTAQAAVADIDVDRLVGPLAGPVGQLKHGLDQVTGALEAGAQVATLLPPMLGADGPRTYLLVSLNSAELRSAGGIVGAFAVLHAEDGAVTLTDQRSTIDLQGIDESILPLSPEELVVDTDRLGRWVQDAVITPDFPRSAQLLSARWERDMGQRVDGVIAADPVGARYVLKATGPVIEPGGTKIDAADVLEVLLRDSYRTIPDPRDADAFYAGVAASIFMAVGSGQGDPQGLVSALARAGTEGRIRIWSAHPEEQETLAETTVGAAFLTGDFPDAVGVFLNDGSAGKLDYYLTTTLTVEDLQCSGDEPTATVRLDLDYQPPADVASLPEYVTGTAQTGLPVGVLSTNVTVYAPVGAPLQALGLDDGYVSGTTATVAGRDVQVVTSTLVPGATETYRVTVPVRDGVVSAWTTPTLTSPGFVSAAC</sequence>
<evidence type="ECO:0000313" key="3">
    <source>
        <dbReference type="EMBL" id="NUU16957.1"/>
    </source>
</evidence>
<dbReference type="RefSeq" id="WP_175346825.1">
    <property type="nucleotide sequence ID" value="NZ_JABMCI010000056.1"/>
</dbReference>
<evidence type="ECO:0000256" key="1">
    <source>
        <dbReference type="SAM" id="MobiDB-lite"/>
    </source>
</evidence>
<keyword evidence="2" id="KW-0472">Membrane</keyword>
<dbReference type="Proteomes" id="UP000565724">
    <property type="component" value="Unassembled WGS sequence"/>
</dbReference>
<reference evidence="3 4" key="1">
    <citation type="submission" date="2020-05" db="EMBL/GenBank/DDBJ databases">
        <title>Genome Sequencing of Type Strains.</title>
        <authorList>
            <person name="Lemaire J.F."/>
            <person name="Inderbitzin P."/>
            <person name="Gregorio O.A."/>
            <person name="Collins S.B."/>
            <person name="Wespe N."/>
            <person name="Knight-Connoni V."/>
        </authorList>
    </citation>
    <scope>NUCLEOTIDE SEQUENCE [LARGE SCALE GENOMIC DNA]</scope>
    <source>
        <strain evidence="3 4">ATCC 25174</strain>
    </source>
</reference>
<keyword evidence="4" id="KW-1185">Reference proteome</keyword>
<comment type="caution">
    <text evidence="3">The sequence shown here is derived from an EMBL/GenBank/DDBJ whole genome shotgun (WGS) entry which is preliminary data.</text>
</comment>
<protein>
    <submittedName>
        <fullName evidence="3">DUF4012 domain-containing protein</fullName>
    </submittedName>
</protein>
<evidence type="ECO:0000313" key="4">
    <source>
        <dbReference type="Proteomes" id="UP000565724"/>
    </source>
</evidence>
<evidence type="ECO:0000256" key="2">
    <source>
        <dbReference type="SAM" id="Phobius"/>
    </source>
</evidence>
<gene>
    <name evidence="3" type="ORF">HP550_06805</name>
</gene>
<proteinExistence type="predicted"/>
<dbReference type="Pfam" id="PF13196">
    <property type="entry name" value="DUF4012"/>
    <property type="match status" value="1"/>
</dbReference>
<feature type="region of interest" description="Disordered" evidence="1">
    <location>
        <begin position="1"/>
        <end position="32"/>
    </location>
</feature>
<organism evidence="3 4">
    <name type="scientific">Cellulomonas humilata</name>
    <dbReference type="NCBI Taxonomy" id="144055"/>
    <lineage>
        <taxon>Bacteria</taxon>
        <taxon>Bacillati</taxon>
        <taxon>Actinomycetota</taxon>
        <taxon>Actinomycetes</taxon>
        <taxon>Micrococcales</taxon>
        <taxon>Cellulomonadaceae</taxon>
        <taxon>Cellulomonas</taxon>
    </lineage>
</organism>